<evidence type="ECO:0000259" key="2">
    <source>
        <dbReference type="Pfam" id="PF00501"/>
    </source>
</evidence>
<feature type="domain" description="AMP-dependent synthetase/ligase" evidence="2">
    <location>
        <begin position="21"/>
        <end position="377"/>
    </location>
</feature>
<dbReference type="InterPro" id="IPR045851">
    <property type="entry name" value="AMP-bd_C_sf"/>
</dbReference>
<dbReference type="Proteomes" id="UP000199239">
    <property type="component" value="Unassembled WGS sequence"/>
</dbReference>
<evidence type="ECO:0000313" key="4">
    <source>
        <dbReference type="EMBL" id="SFT13565.1"/>
    </source>
</evidence>
<dbReference type="PANTHER" id="PTHR43352">
    <property type="entry name" value="ACETYL-COA SYNTHETASE"/>
    <property type="match status" value="1"/>
</dbReference>
<keyword evidence="1 4" id="KW-0436">Ligase</keyword>
<dbReference type="GO" id="GO:0016878">
    <property type="term" value="F:acid-thiol ligase activity"/>
    <property type="evidence" value="ECO:0007669"/>
    <property type="project" value="TreeGrafter"/>
</dbReference>
<dbReference type="RefSeq" id="WP_093917532.1">
    <property type="nucleotide sequence ID" value="NZ_FPAJ01000007.1"/>
</dbReference>
<dbReference type="STRING" id="394264.SAMN04488040_3349"/>
<protein>
    <submittedName>
        <fullName evidence="4">Benzoate-CoA ligase</fullName>
    </submittedName>
</protein>
<dbReference type="Pfam" id="PF00501">
    <property type="entry name" value="AMP-binding"/>
    <property type="match status" value="1"/>
</dbReference>
<feature type="domain" description="AMP-binding enzyme C-terminal" evidence="3">
    <location>
        <begin position="427"/>
        <end position="504"/>
    </location>
</feature>
<dbReference type="Gene3D" id="3.40.50.12820">
    <property type="match status" value="1"/>
</dbReference>
<dbReference type="PANTHER" id="PTHR43352:SF1">
    <property type="entry name" value="ANTHRANILATE--COA LIGASE"/>
    <property type="match status" value="1"/>
</dbReference>
<dbReference type="InterPro" id="IPR000873">
    <property type="entry name" value="AMP-dep_synth/lig_dom"/>
</dbReference>
<keyword evidence="5" id="KW-1185">Reference proteome</keyword>
<dbReference type="Gene3D" id="3.40.50.980">
    <property type="match status" value="1"/>
</dbReference>
<dbReference type="SUPFAM" id="SSF56801">
    <property type="entry name" value="Acetyl-CoA synthetase-like"/>
    <property type="match status" value="1"/>
</dbReference>
<evidence type="ECO:0000259" key="3">
    <source>
        <dbReference type="Pfam" id="PF13193"/>
    </source>
</evidence>
<dbReference type="GO" id="GO:0016405">
    <property type="term" value="F:CoA-ligase activity"/>
    <property type="evidence" value="ECO:0007669"/>
    <property type="project" value="InterPro"/>
</dbReference>
<dbReference type="InterPro" id="IPR011957">
    <property type="entry name" value="Benz_CoA_lig"/>
</dbReference>
<evidence type="ECO:0000313" key="5">
    <source>
        <dbReference type="Proteomes" id="UP000199239"/>
    </source>
</evidence>
<dbReference type="OrthoDB" id="9803968at2"/>
<dbReference type="EMBL" id="FPAJ01000007">
    <property type="protein sequence ID" value="SFT13565.1"/>
    <property type="molecule type" value="Genomic_DNA"/>
</dbReference>
<accession>A0A1I6VIN8</accession>
<dbReference type="GO" id="GO:0044550">
    <property type="term" value="P:secondary metabolite biosynthetic process"/>
    <property type="evidence" value="ECO:0007669"/>
    <property type="project" value="TreeGrafter"/>
</dbReference>
<gene>
    <name evidence="4" type="ORF">SAMN04488040_3349</name>
</gene>
<sequence>MTAANTIANAVTYFVDRHTEEGRANKVAFREIGRDRTLTYGEMAAGAGMVAGALARADIRPEERAAILVLDQIEFPQIFWGAIKCGVIPVPLNTLLAASVYDAILRDARAAILFVSAELWDVTKDAVAGNPYLRHVVVIGDPVDGTTSFDDFIACAAPRDTLPVSPDEVAFWLYSSGSTGQPKGVAHVHSALRATSDTYGKQVLEIAEDDVVFSAAKFFFAYGLGNAMSFPLSVGATTLLLAGRPTPDGVVDILNAEKPTVFCGVPTLYAAMVAHMDSAGSLKVPLRTCISAGEALPEEVGLRWEKHAGTSILDGVGSTEMLHIFLSNRKDDLVYGTSGVAVPGYTLRLVDETGEDVLPGGVGELLVNGASAANSYWNQRDKSRNTFEGVWTRTGDKYELAEDGRLTYCGRTDDMFKVSGIWLSPFEVEGALVSHPRVLEAAVVAAEDADGLEKPKAFVVLKDGSADDALLAELKSHVKEKIGKWKYPRWIEVVEDLPKTATGKIQRFKLRGEA</sequence>
<dbReference type="Gene3D" id="2.30.38.10">
    <property type="entry name" value="Luciferase, Domain 3"/>
    <property type="match status" value="1"/>
</dbReference>
<dbReference type="InterPro" id="IPR025110">
    <property type="entry name" value="AMP-bd_C"/>
</dbReference>
<name>A0A1I6VIN8_9RHOB</name>
<organism evidence="4 5">
    <name type="scientific">Sulfitobacter marinus</name>
    <dbReference type="NCBI Taxonomy" id="394264"/>
    <lineage>
        <taxon>Bacteria</taxon>
        <taxon>Pseudomonadati</taxon>
        <taxon>Pseudomonadota</taxon>
        <taxon>Alphaproteobacteria</taxon>
        <taxon>Rhodobacterales</taxon>
        <taxon>Roseobacteraceae</taxon>
        <taxon>Sulfitobacter</taxon>
    </lineage>
</organism>
<dbReference type="AlphaFoldDB" id="A0A1I6VIN8"/>
<proteinExistence type="predicted"/>
<dbReference type="Pfam" id="PF13193">
    <property type="entry name" value="AMP-binding_C"/>
    <property type="match status" value="1"/>
</dbReference>
<evidence type="ECO:0000256" key="1">
    <source>
        <dbReference type="ARBA" id="ARBA00022598"/>
    </source>
</evidence>
<reference evidence="5" key="1">
    <citation type="submission" date="2016-10" db="EMBL/GenBank/DDBJ databases">
        <authorList>
            <person name="Varghese N."/>
            <person name="Submissions S."/>
        </authorList>
    </citation>
    <scope>NUCLEOTIDE SEQUENCE [LARGE SCALE GENOMIC DNA]</scope>
    <source>
        <strain evidence="5">DSM 23422</strain>
    </source>
</reference>
<dbReference type="GO" id="GO:0005524">
    <property type="term" value="F:ATP binding"/>
    <property type="evidence" value="ECO:0007669"/>
    <property type="project" value="InterPro"/>
</dbReference>
<dbReference type="NCBIfam" id="TIGR02262">
    <property type="entry name" value="benz_CoA_lig"/>
    <property type="match status" value="1"/>
</dbReference>
<dbReference type="Gene3D" id="3.30.300.30">
    <property type="match status" value="1"/>
</dbReference>